<organism evidence="15 16">
    <name type="scientific">Lipingzhangella rawalii</name>
    <dbReference type="NCBI Taxonomy" id="2055835"/>
    <lineage>
        <taxon>Bacteria</taxon>
        <taxon>Bacillati</taxon>
        <taxon>Actinomycetota</taxon>
        <taxon>Actinomycetes</taxon>
        <taxon>Streptosporangiales</taxon>
        <taxon>Nocardiopsidaceae</taxon>
        <taxon>Lipingzhangella</taxon>
    </lineage>
</organism>
<comment type="similarity">
    <text evidence="3">Belongs to the class-II pyridoxal-phosphate-dependent aminotransferase family. BioF subfamily.</text>
</comment>
<dbReference type="PANTHER" id="PTHR13693:SF100">
    <property type="entry name" value="8-AMINO-7-OXONONANOATE SYNTHASE"/>
    <property type="match status" value="1"/>
</dbReference>
<keyword evidence="7" id="KW-0093">Biotin biosynthesis</keyword>
<name>A0ABU2H6Q4_9ACTN</name>
<dbReference type="EC" id="2.3.1.47" evidence="5"/>
<dbReference type="GO" id="GO:0008710">
    <property type="term" value="F:8-amino-7-oxononanoate synthase activity"/>
    <property type="evidence" value="ECO:0007669"/>
    <property type="project" value="UniProtKB-EC"/>
</dbReference>
<evidence type="ECO:0000256" key="10">
    <source>
        <dbReference type="ARBA" id="ARBA00033381"/>
    </source>
</evidence>
<sequence length="410" mass="42573">MAAQHRSHPFSWLDEAAARRSAAGLTRRLQIRPATEHPPLMDLASNDYLGLSLDPDIAEAAAAAARAWGAGATGSRLVTGSTQLHAELEAELADLYGAESALVFSSGYAANLGMLTALCPRDGLLVCDRNNHASLIDATRLAKAGGAQVQVYAHADPGAADRLLAASNRPALVVSDTVFSVDGDLTDLPALHRTCRERGAGLLLDDAHGIGVLGPAGAGAPAEAGLVSDTGGRRRGCDDVVVSVTLSKALGAQGGAVLGPRRVIEHLVSTARTFIFDTGLAPPATAGALAALRRIRAEPQRPHRARAVARQFAQELARAGFAVQQPTAAVASVRAPSPDTAVVWQQQCRERGVRVGCFRPPSVPDGVSRLRITARADLGDEDVTRALEAITATAPPGARRGADPDHSHTP</sequence>
<evidence type="ECO:0000256" key="4">
    <source>
        <dbReference type="ARBA" id="ARBA00011738"/>
    </source>
</evidence>
<keyword evidence="6 15" id="KW-0808">Transferase</keyword>
<dbReference type="Pfam" id="PF00155">
    <property type="entry name" value="Aminotran_1_2"/>
    <property type="match status" value="1"/>
</dbReference>
<feature type="domain" description="Aminotransferase class I/classII large" evidence="14">
    <location>
        <begin position="39"/>
        <end position="390"/>
    </location>
</feature>
<comment type="subunit">
    <text evidence="4">Homodimer.</text>
</comment>
<dbReference type="Gene3D" id="3.90.1150.10">
    <property type="entry name" value="Aspartate Aminotransferase, domain 1"/>
    <property type="match status" value="1"/>
</dbReference>
<evidence type="ECO:0000256" key="12">
    <source>
        <dbReference type="RuleBase" id="RU003693"/>
    </source>
</evidence>
<dbReference type="RefSeq" id="WP_310912542.1">
    <property type="nucleotide sequence ID" value="NZ_JAVLVT010000005.1"/>
</dbReference>
<evidence type="ECO:0000256" key="1">
    <source>
        <dbReference type="ARBA" id="ARBA00001933"/>
    </source>
</evidence>
<evidence type="ECO:0000313" key="15">
    <source>
        <dbReference type="EMBL" id="MDS1270989.1"/>
    </source>
</evidence>
<protein>
    <recommendedName>
        <fullName evidence="5">8-amino-7-oxononanoate synthase</fullName>
        <ecNumber evidence="5">2.3.1.47</ecNumber>
    </recommendedName>
    <alternativeName>
        <fullName evidence="9">7-keto-8-amino-pelargonic acid synthase</fullName>
    </alternativeName>
    <alternativeName>
        <fullName evidence="10">8-amino-7-ketopelargonate synthase</fullName>
    </alternativeName>
</protein>
<accession>A0ABU2H6Q4</accession>
<dbReference type="InterPro" id="IPR015421">
    <property type="entry name" value="PyrdxlP-dep_Trfase_major"/>
</dbReference>
<dbReference type="InterPro" id="IPR015422">
    <property type="entry name" value="PyrdxlP-dep_Trfase_small"/>
</dbReference>
<comment type="pathway">
    <text evidence="2">Cofactor biosynthesis; biotin biosynthesis.</text>
</comment>
<dbReference type="SUPFAM" id="SSF53383">
    <property type="entry name" value="PLP-dependent transferases"/>
    <property type="match status" value="1"/>
</dbReference>
<dbReference type="InterPro" id="IPR004839">
    <property type="entry name" value="Aminotransferase_I/II_large"/>
</dbReference>
<proteinExistence type="inferred from homology"/>
<evidence type="ECO:0000256" key="5">
    <source>
        <dbReference type="ARBA" id="ARBA00013187"/>
    </source>
</evidence>
<feature type="compositionally biased region" description="Basic and acidic residues" evidence="13">
    <location>
        <begin position="400"/>
        <end position="410"/>
    </location>
</feature>
<evidence type="ECO:0000256" key="11">
    <source>
        <dbReference type="ARBA" id="ARBA00047715"/>
    </source>
</evidence>
<evidence type="ECO:0000256" key="13">
    <source>
        <dbReference type="SAM" id="MobiDB-lite"/>
    </source>
</evidence>
<evidence type="ECO:0000256" key="9">
    <source>
        <dbReference type="ARBA" id="ARBA00032610"/>
    </source>
</evidence>
<dbReference type="Gene3D" id="3.40.640.10">
    <property type="entry name" value="Type I PLP-dependent aspartate aminotransferase-like (Major domain)"/>
    <property type="match status" value="1"/>
</dbReference>
<dbReference type="PROSITE" id="PS00599">
    <property type="entry name" value="AA_TRANSFER_CLASS_2"/>
    <property type="match status" value="1"/>
</dbReference>
<evidence type="ECO:0000313" key="16">
    <source>
        <dbReference type="Proteomes" id="UP001250214"/>
    </source>
</evidence>
<comment type="cofactor">
    <cofactor evidence="1 12">
        <name>pyridoxal 5'-phosphate</name>
        <dbReference type="ChEBI" id="CHEBI:597326"/>
    </cofactor>
</comment>
<reference evidence="16" key="1">
    <citation type="submission" date="2023-07" db="EMBL/GenBank/DDBJ databases">
        <title>Novel species in the genus Lipingzhangella isolated from Sambhar Salt Lake.</title>
        <authorList>
            <person name="Jiya N."/>
            <person name="Kajale S."/>
            <person name="Sharma A."/>
        </authorList>
    </citation>
    <scope>NUCLEOTIDE SEQUENCE [LARGE SCALE GENOMIC DNA]</scope>
    <source>
        <strain evidence="16">LS1_29</strain>
    </source>
</reference>
<keyword evidence="8 12" id="KW-0663">Pyridoxal phosphate</keyword>
<evidence type="ECO:0000259" key="14">
    <source>
        <dbReference type="Pfam" id="PF00155"/>
    </source>
</evidence>
<comment type="catalytic activity">
    <reaction evidence="11">
        <text>6-carboxyhexanoyl-[ACP] + L-alanine + H(+) = (8S)-8-amino-7-oxononanoate + holo-[ACP] + CO2</text>
        <dbReference type="Rhea" id="RHEA:42288"/>
        <dbReference type="Rhea" id="RHEA-COMP:9685"/>
        <dbReference type="Rhea" id="RHEA-COMP:9955"/>
        <dbReference type="ChEBI" id="CHEBI:15378"/>
        <dbReference type="ChEBI" id="CHEBI:16526"/>
        <dbReference type="ChEBI" id="CHEBI:57972"/>
        <dbReference type="ChEBI" id="CHEBI:64479"/>
        <dbReference type="ChEBI" id="CHEBI:78846"/>
        <dbReference type="ChEBI" id="CHEBI:149468"/>
        <dbReference type="EC" id="2.3.1.47"/>
    </reaction>
</comment>
<feature type="region of interest" description="Disordered" evidence="13">
    <location>
        <begin position="391"/>
        <end position="410"/>
    </location>
</feature>
<keyword evidence="16" id="KW-1185">Reference proteome</keyword>
<evidence type="ECO:0000256" key="3">
    <source>
        <dbReference type="ARBA" id="ARBA00010008"/>
    </source>
</evidence>
<dbReference type="Proteomes" id="UP001250214">
    <property type="component" value="Unassembled WGS sequence"/>
</dbReference>
<keyword evidence="15" id="KW-0012">Acyltransferase</keyword>
<comment type="caution">
    <text evidence="15">The sequence shown here is derived from an EMBL/GenBank/DDBJ whole genome shotgun (WGS) entry which is preliminary data.</text>
</comment>
<dbReference type="EMBL" id="JAVLVT010000005">
    <property type="protein sequence ID" value="MDS1270989.1"/>
    <property type="molecule type" value="Genomic_DNA"/>
</dbReference>
<dbReference type="InterPro" id="IPR050087">
    <property type="entry name" value="AON_synthase_class-II"/>
</dbReference>
<evidence type="ECO:0000256" key="7">
    <source>
        <dbReference type="ARBA" id="ARBA00022756"/>
    </source>
</evidence>
<dbReference type="PANTHER" id="PTHR13693">
    <property type="entry name" value="CLASS II AMINOTRANSFERASE/8-AMINO-7-OXONONANOATE SYNTHASE"/>
    <property type="match status" value="1"/>
</dbReference>
<evidence type="ECO:0000256" key="8">
    <source>
        <dbReference type="ARBA" id="ARBA00022898"/>
    </source>
</evidence>
<dbReference type="InterPro" id="IPR001917">
    <property type="entry name" value="Aminotrans_II_pyridoxalP_BS"/>
</dbReference>
<dbReference type="InterPro" id="IPR015424">
    <property type="entry name" value="PyrdxlP-dep_Trfase"/>
</dbReference>
<gene>
    <name evidence="15" type="ORF">RIF23_11835</name>
</gene>
<evidence type="ECO:0000256" key="6">
    <source>
        <dbReference type="ARBA" id="ARBA00022679"/>
    </source>
</evidence>
<evidence type="ECO:0000256" key="2">
    <source>
        <dbReference type="ARBA" id="ARBA00004746"/>
    </source>
</evidence>